<feature type="transmembrane region" description="Helical" evidence="7">
    <location>
        <begin position="127"/>
        <end position="155"/>
    </location>
</feature>
<keyword evidence="10" id="KW-1185">Reference proteome</keyword>
<evidence type="ECO:0000313" key="10">
    <source>
        <dbReference type="Proteomes" id="UP001220324"/>
    </source>
</evidence>
<comment type="caution">
    <text evidence="9">The sequence shown here is derived from an EMBL/GenBank/DDBJ whole genome shotgun (WGS) entry which is preliminary data.</text>
</comment>
<dbReference type="Proteomes" id="UP001220324">
    <property type="component" value="Unassembled WGS sequence"/>
</dbReference>
<dbReference type="GO" id="GO:0016020">
    <property type="term" value="C:membrane"/>
    <property type="evidence" value="ECO:0007669"/>
    <property type="project" value="UniProtKB-SubCell"/>
</dbReference>
<feature type="transmembrane region" description="Helical" evidence="7">
    <location>
        <begin position="44"/>
        <end position="67"/>
    </location>
</feature>
<evidence type="ECO:0000259" key="8">
    <source>
        <dbReference type="Pfam" id="PF20684"/>
    </source>
</evidence>
<feature type="transmembrane region" description="Helical" evidence="7">
    <location>
        <begin position="13"/>
        <end position="32"/>
    </location>
</feature>
<evidence type="ECO:0000256" key="4">
    <source>
        <dbReference type="ARBA" id="ARBA00023136"/>
    </source>
</evidence>
<feature type="transmembrane region" description="Helical" evidence="7">
    <location>
        <begin position="175"/>
        <end position="194"/>
    </location>
</feature>
<evidence type="ECO:0000256" key="6">
    <source>
        <dbReference type="SAM" id="MobiDB-lite"/>
    </source>
</evidence>
<keyword evidence="3 7" id="KW-1133">Transmembrane helix</keyword>
<name>A0AAD6CTS2_9EURO</name>
<gene>
    <name evidence="9" type="ORF">N7494_008101</name>
</gene>
<feature type="domain" description="Rhodopsin" evidence="8">
    <location>
        <begin position="32"/>
        <end position="269"/>
    </location>
</feature>
<feature type="transmembrane region" description="Helical" evidence="7">
    <location>
        <begin position="206"/>
        <end position="227"/>
    </location>
</feature>
<feature type="compositionally biased region" description="Polar residues" evidence="6">
    <location>
        <begin position="332"/>
        <end position="349"/>
    </location>
</feature>
<dbReference type="EMBL" id="JAQIZZ010000006">
    <property type="protein sequence ID" value="KAJ5538622.1"/>
    <property type="molecule type" value="Genomic_DNA"/>
</dbReference>
<sequence length="359" mass="40188">MDSNQISEVDLTWHIYVGTIATVVPATIAVALRFTARHVSSAGFWWDDYTIAMSLVVNWVMAALRWAQISLHYYGPDGHVLPPEKVHGFGKIFMAIQLVYTLNAVLTKTSLLLLYHRIFGVVRYFRWALWVVGAVVIAWCIANTLGIILGCSPIAKIWDPSLPGKCINIGAFGRWTGVANLLIDVLILCLPYPMAWRLQTSVRQKVTLSGMFLLGTFVCIISILRVTSFKYDTLGYSSYKNIEPATWSSVEQSVGIICACLPTLRPLFRWLSGSLRKGTKNRDSALSDFPKRAPLSRRVAIVDEENAWGLEDPPVQEEIEQVIENQNEQDRPLSQQTVETTISQDSIQGQPEARPESFA</sequence>
<keyword evidence="2 7" id="KW-0812">Transmembrane</keyword>
<evidence type="ECO:0000256" key="2">
    <source>
        <dbReference type="ARBA" id="ARBA00022692"/>
    </source>
</evidence>
<comment type="subcellular location">
    <subcellularLocation>
        <location evidence="1">Membrane</location>
        <topology evidence="1">Multi-pass membrane protein</topology>
    </subcellularLocation>
</comment>
<dbReference type="PANTHER" id="PTHR33048:SF47">
    <property type="entry name" value="INTEGRAL MEMBRANE PROTEIN-RELATED"/>
    <property type="match status" value="1"/>
</dbReference>
<reference evidence="9 10" key="1">
    <citation type="journal article" date="2023" name="IMA Fungus">
        <title>Comparative genomic study of the Penicillium genus elucidates a diverse pangenome and 15 lateral gene transfer events.</title>
        <authorList>
            <person name="Petersen C."/>
            <person name="Sorensen T."/>
            <person name="Nielsen M.R."/>
            <person name="Sondergaard T.E."/>
            <person name="Sorensen J.L."/>
            <person name="Fitzpatrick D.A."/>
            <person name="Frisvad J.C."/>
            <person name="Nielsen K.L."/>
        </authorList>
    </citation>
    <scope>NUCLEOTIDE SEQUENCE [LARGE SCALE GENOMIC DNA]</scope>
    <source>
        <strain evidence="9 10">IBT 35679</strain>
    </source>
</reference>
<evidence type="ECO:0000256" key="1">
    <source>
        <dbReference type="ARBA" id="ARBA00004141"/>
    </source>
</evidence>
<evidence type="ECO:0000256" key="5">
    <source>
        <dbReference type="ARBA" id="ARBA00038359"/>
    </source>
</evidence>
<keyword evidence="4 7" id="KW-0472">Membrane</keyword>
<accession>A0AAD6CTS2</accession>
<dbReference type="InterPro" id="IPR052337">
    <property type="entry name" value="SAT4-like"/>
</dbReference>
<feature type="region of interest" description="Disordered" evidence="6">
    <location>
        <begin position="322"/>
        <end position="359"/>
    </location>
</feature>
<dbReference type="InterPro" id="IPR049326">
    <property type="entry name" value="Rhodopsin_dom_fungi"/>
</dbReference>
<evidence type="ECO:0000256" key="7">
    <source>
        <dbReference type="SAM" id="Phobius"/>
    </source>
</evidence>
<protein>
    <recommendedName>
        <fullName evidence="8">Rhodopsin domain-containing protein</fullName>
    </recommendedName>
</protein>
<organism evidence="9 10">
    <name type="scientific">Penicillium frequentans</name>
    <dbReference type="NCBI Taxonomy" id="3151616"/>
    <lineage>
        <taxon>Eukaryota</taxon>
        <taxon>Fungi</taxon>
        <taxon>Dikarya</taxon>
        <taxon>Ascomycota</taxon>
        <taxon>Pezizomycotina</taxon>
        <taxon>Eurotiomycetes</taxon>
        <taxon>Eurotiomycetidae</taxon>
        <taxon>Eurotiales</taxon>
        <taxon>Aspergillaceae</taxon>
        <taxon>Penicillium</taxon>
    </lineage>
</organism>
<evidence type="ECO:0000313" key="9">
    <source>
        <dbReference type="EMBL" id="KAJ5538622.1"/>
    </source>
</evidence>
<comment type="similarity">
    <text evidence="5">Belongs to the SAT4 family.</text>
</comment>
<dbReference type="Pfam" id="PF20684">
    <property type="entry name" value="Fung_rhodopsin"/>
    <property type="match status" value="1"/>
</dbReference>
<proteinExistence type="inferred from homology"/>
<dbReference type="AlphaFoldDB" id="A0AAD6CTS2"/>
<feature type="transmembrane region" description="Helical" evidence="7">
    <location>
        <begin position="92"/>
        <end position="115"/>
    </location>
</feature>
<evidence type="ECO:0000256" key="3">
    <source>
        <dbReference type="ARBA" id="ARBA00022989"/>
    </source>
</evidence>
<dbReference type="PANTHER" id="PTHR33048">
    <property type="entry name" value="PTH11-LIKE INTEGRAL MEMBRANE PROTEIN (AFU_ORTHOLOGUE AFUA_5G11245)"/>
    <property type="match status" value="1"/>
</dbReference>